<dbReference type="AlphaFoldDB" id="A0A5N6Z5K8"/>
<dbReference type="OrthoDB" id="5429770at2759"/>
<proteinExistence type="predicted"/>
<protein>
    <submittedName>
        <fullName evidence="1">Uncharacterized protein</fullName>
    </submittedName>
</protein>
<dbReference type="EMBL" id="ML739177">
    <property type="protein sequence ID" value="KAE8351310.1"/>
    <property type="molecule type" value="Genomic_DNA"/>
</dbReference>
<sequence>MRFDCIAALLTNADNGRWNQLSYGTNVLIRNCDVRQFRQPSGRAMVESQRAFFVRHGLRQPCFLAQSPWREFLWETEETVLAPVSCAAVLRSKLCNWLVDVPVLLQEISEEKLGAYRVPSASFLLIILENAMSIFTSQLSEDSRSATEYTIKIAKRHQNSRDALEYVRKYSTVAAKPLEF</sequence>
<dbReference type="Proteomes" id="UP000327118">
    <property type="component" value="Unassembled WGS sequence"/>
</dbReference>
<accession>A0A5N6Z5K8</accession>
<organism evidence="1 2">
    <name type="scientific">Aspergillus coremiiformis</name>
    <dbReference type="NCBI Taxonomy" id="138285"/>
    <lineage>
        <taxon>Eukaryota</taxon>
        <taxon>Fungi</taxon>
        <taxon>Dikarya</taxon>
        <taxon>Ascomycota</taxon>
        <taxon>Pezizomycotina</taxon>
        <taxon>Eurotiomycetes</taxon>
        <taxon>Eurotiomycetidae</taxon>
        <taxon>Eurotiales</taxon>
        <taxon>Aspergillaceae</taxon>
        <taxon>Aspergillus</taxon>
        <taxon>Aspergillus subgen. Circumdati</taxon>
    </lineage>
</organism>
<reference evidence="2" key="1">
    <citation type="submission" date="2019-04" db="EMBL/GenBank/DDBJ databases">
        <title>Friends and foes A comparative genomics studyof 23 Aspergillus species from section Flavi.</title>
        <authorList>
            <consortium name="DOE Joint Genome Institute"/>
            <person name="Kjaerbolling I."/>
            <person name="Vesth T."/>
            <person name="Frisvad J.C."/>
            <person name="Nybo J.L."/>
            <person name="Theobald S."/>
            <person name="Kildgaard S."/>
            <person name="Isbrandt T."/>
            <person name="Kuo A."/>
            <person name="Sato A."/>
            <person name="Lyhne E.K."/>
            <person name="Kogle M.E."/>
            <person name="Wiebenga A."/>
            <person name="Kun R.S."/>
            <person name="Lubbers R.J."/>
            <person name="Makela M.R."/>
            <person name="Barry K."/>
            <person name="Chovatia M."/>
            <person name="Clum A."/>
            <person name="Daum C."/>
            <person name="Haridas S."/>
            <person name="He G."/>
            <person name="LaButti K."/>
            <person name="Lipzen A."/>
            <person name="Mondo S."/>
            <person name="Riley R."/>
            <person name="Salamov A."/>
            <person name="Simmons B.A."/>
            <person name="Magnuson J.K."/>
            <person name="Henrissat B."/>
            <person name="Mortensen U.H."/>
            <person name="Larsen T.O."/>
            <person name="Devries R.P."/>
            <person name="Grigoriev I.V."/>
            <person name="Machida M."/>
            <person name="Baker S.E."/>
            <person name="Andersen M.R."/>
        </authorList>
    </citation>
    <scope>NUCLEOTIDE SEQUENCE [LARGE SCALE GENOMIC DNA]</scope>
    <source>
        <strain evidence="2">CBS 553.77</strain>
    </source>
</reference>
<evidence type="ECO:0000313" key="2">
    <source>
        <dbReference type="Proteomes" id="UP000327118"/>
    </source>
</evidence>
<evidence type="ECO:0000313" key="1">
    <source>
        <dbReference type="EMBL" id="KAE8351310.1"/>
    </source>
</evidence>
<gene>
    <name evidence="1" type="ORF">BDV28DRAFT_158861</name>
</gene>
<name>A0A5N6Z5K8_9EURO</name>
<keyword evidence="2" id="KW-1185">Reference proteome</keyword>